<dbReference type="SUPFAM" id="SSF47413">
    <property type="entry name" value="lambda repressor-like DNA-binding domains"/>
    <property type="match status" value="1"/>
</dbReference>
<name>A0A096B8L7_FLAPL</name>
<dbReference type="RefSeq" id="WP_198527988.1">
    <property type="nucleotide sequence ID" value="NZ_KN174163.1"/>
</dbReference>
<keyword evidence="2" id="KW-1133">Transmembrane helix</keyword>
<feature type="transmembrane region" description="Helical" evidence="2">
    <location>
        <begin position="119"/>
        <end position="139"/>
    </location>
</feature>
<evidence type="ECO:0000256" key="2">
    <source>
        <dbReference type="SAM" id="Phobius"/>
    </source>
</evidence>
<protein>
    <recommendedName>
        <fullName evidence="3">HTH cro/C1-type domain-containing protein</fullName>
    </recommendedName>
</protein>
<dbReference type="SMART" id="SM00530">
    <property type="entry name" value="HTH_XRE"/>
    <property type="match status" value="1"/>
</dbReference>
<keyword evidence="1" id="KW-0238">DNA-binding</keyword>
<proteinExistence type="predicted"/>
<dbReference type="PANTHER" id="PTHR46558:SF4">
    <property type="entry name" value="DNA-BIDING PHAGE PROTEIN"/>
    <property type="match status" value="1"/>
</dbReference>
<feature type="domain" description="HTH cro/C1-type" evidence="3">
    <location>
        <begin position="13"/>
        <end position="65"/>
    </location>
</feature>
<evidence type="ECO:0000313" key="4">
    <source>
        <dbReference type="EMBL" id="KGF55346.1"/>
    </source>
</evidence>
<keyword evidence="5" id="KW-1185">Reference proteome</keyword>
<dbReference type="InterPro" id="IPR010982">
    <property type="entry name" value="Lambda_DNA-bd_dom_sf"/>
</dbReference>
<dbReference type="eggNOG" id="COG1396">
    <property type="taxonomic scope" value="Bacteria"/>
</dbReference>
<dbReference type="HOGENOM" id="CLU_1145637_0_0_9"/>
<accession>A0A096B8L7</accession>
<dbReference type="Pfam" id="PF01381">
    <property type="entry name" value="HTH_3"/>
    <property type="match status" value="1"/>
</dbReference>
<dbReference type="PANTHER" id="PTHR46558">
    <property type="entry name" value="TRACRIPTIONAL REGULATORY PROTEIN-RELATED-RELATED"/>
    <property type="match status" value="1"/>
</dbReference>
<dbReference type="PROSITE" id="PS50943">
    <property type="entry name" value="HTH_CROC1"/>
    <property type="match status" value="1"/>
</dbReference>
<evidence type="ECO:0000256" key="1">
    <source>
        <dbReference type="ARBA" id="ARBA00023125"/>
    </source>
</evidence>
<evidence type="ECO:0000313" key="5">
    <source>
        <dbReference type="Proteomes" id="UP000029585"/>
    </source>
</evidence>
<comment type="caution">
    <text evidence="4">The sequence shown here is derived from an EMBL/GenBank/DDBJ whole genome shotgun (WGS) entry which is preliminary data.</text>
</comment>
<dbReference type="Gene3D" id="1.10.260.40">
    <property type="entry name" value="lambda repressor-like DNA-binding domains"/>
    <property type="match status" value="1"/>
</dbReference>
<dbReference type="CDD" id="cd00093">
    <property type="entry name" value="HTH_XRE"/>
    <property type="match status" value="1"/>
</dbReference>
<gene>
    <name evidence="4" type="ORF">HMPREF9460_02081</name>
</gene>
<keyword evidence="2" id="KW-0812">Transmembrane</keyword>
<dbReference type="InterPro" id="IPR001387">
    <property type="entry name" value="Cro/C1-type_HTH"/>
</dbReference>
<dbReference type="EMBL" id="ADLO01000059">
    <property type="protein sequence ID" value="KGF55346.1"/>
    <property type="molecule type" value="Genomic_DNA"/>
</dbReference>
<feature type="transmembrane region" description="Helical" evidence="2">
    <location>
        <begin position="146"/>
        <end position="168"/>
    </location>
</feature>
<evidence type="ECO:0000259" key="3">
    <source>
        <dbReference type="PROSITE" id="PS50943"/>
    </source>
</evidence>
<feature type="transmembrane region" description="Helical" evidence="2">
    <location>
        <begin position="93"/>
        <end position="113"/>
    </location>
</feature>
<organism evidence="4 5">
    <name type="scientific">Flavonifractor plautii 1_3_50AFAA</name>
    <dbReference type="NCBI Taxonomy" id="742738"/>
    <lineage>
        <taxon>Bacteria</taxon>
        <taxon>Bacillati</taxon>
        <taxon>Bacillota</taxon>
        <taxon>Clostridia</taxon>
        <taxon>Eubacteriales</taxon>
        <taxon>Oscillospiraceae</taxon>
        <taxon>Flavonifractor</taxon>
    </lineage>
</organism>
<reference evidence="4 5" key="1">
    <citation type="submission" date="2011-08" db="EMBL/GenBank/DDBJ databases">
        <title>The Genome Sequence of Clostridium orbiscindens 1_3_50AFAA.</title>
        <authorList>
            <consortium name="The Broad Institute Genome Sequencing Platform"/>
            <person name="Earl A."/>
            <person name="Ward D."/>
            <person name="Feldgarden M."/>
            <person name="Gevers D."/>
            <person name="Daigneault M."/>
            <person name="Strauss J."/>
            <person name="Allen-Vercoe E."/>
            <person name="Young S.K."/>
            <person name="Zeng Q."/>
            <person name="Gargeya S."/>
            <person name="Fitzgerald M."/>
            <person name="Haas B."/>
            <person name="Abouelleil A."/>
            <person name="Alvarado L."/>
            <person name="Arachchi H.M."/>
            <person name="Berlin A."/>
            <person name="Brown A."/>
            <person name="Chapman S.B."/>
            <person name="Chen Z."/>
            <person name="Dunbar C."/>
            <person name="Freedman E."/>
            <person name="Gearin G."/>
            <person name="Gellesch M."/>
            <person name="Goldberg J."/>
            <person name="Griggs A."/>
            <person name="Gujja S."/>
            <person name="Heiman D."/>
            <person name="Howarth C."/>
            <person name="Larson L."/>
            <person name="Lui A."/>
            <person name="MacDonald P.J.P."/>
            <person name="Montmayeur A."/>
            <person name="Murphy C."/>
            <person name="Neiman D."/>
            <person name="Pearson M."/>
            <person name="Priest M."/>
            <person name="Roberts A."/>
            <person name="Saif S."/>
            <person name="Shea T."/>
            <person name="Shenoy N."/>
            <person name="Sisk P."/>
            <person name="Stolte C."/>
            <person name="Sykes S."/>
            <person name="Wortman J."/>
            <person name="Nusbaum C."/>
            <person name="Birren B."/>
        </authorList>
    </citation>
    <scope>NUCLEOTIDE SEQUENCE [LARGE SCALE GENOMIC DNA]</scope>
    <source>
        <strain evidence="4 5">1_3_50AFAA</strain>
    </source>
</reference>
<dbReference type="PATRIC" id="fig|742738.3.peg.2131"/>
<dbReference type="GO" id="GO:0003677">
    <property type="term" value="F:DNA binding"/>
    <property type="evidence" value="ECO:0007669"/>
    <property type="project" value="UniProtKB-KW"/>
</dbReference>
<sequence>MENKKTFGAYICRRRKELGLTQREFADRLFVTESAVSKWERGMSYPDITLIRDICAILQVSEHELLTASEDVEARTAETLAKKYLSLLRRLRWIQYILYGGTALICLICNLAVGHTLDWFWLVLTGELVGASLTLLPILVKQYRGVITLGGFTLSLELLLLAACLFSGGDWFLLASAGCCWGWGRPSCPAPCGSCPAPWGSTRLCSTWGRRPCCCAPCSGSVVPMTAGTGSPFLPCRRFSSA</sequence>
<keyword evidence="2" id="KW-0472">Membrane</keyword>
<dbReference type="AlphaFoldDB" id="A0A096B8L7"/>
<dbReference type="Proteomes" id="UP000029585">
    <property type="component" value="Unassembled WGS sequence"/>
</dbReference>